<comment type="caution">
    <text evidence="2">The sequence shown here is derived from an EMBL/GenBank/DDBJ whole genome shotgun (WGS) entry which is preliminary data.</text>
</comment>
<protein>
    <submittedName>
        <fullName evidence="2">Uncharacterized protein</fullName>
    </submittedName>
</protein>
<proteinExistence type="predicted"/>
<evidence type="ECO:0000256" key="1">
    <source>
        <dbReference type="SAM" id="MobiDB-lite"/>
    </source>
</evidence>
<keyword evidence="3" id="KW-1185">Reference proteome</keyword>
<feature type="compositionally biased region" description="Gly residues" evidence="1">
    <location>
        <begin position="556"/>
        <end position="570"/>
    </location>
</feature>
<dbReference type="AlphaFoldDB" id="A0A8J8P7C8"/>
<dbReference type="InterPro" id="IPR008271">
    <property type="entry name" value="Ser/Thr_kinase_AS"/>
</dbReference>
<feature type="region of interest" description="Disordered" evidence="1">
    <location>
        <begin position="551"/>
        <end position="570"/>
    </location>
</feature>
<evidence type="ECO:0000313" key="2">
    <source>
        <dbReference type="EMBL" id="TNV87284.1"/>
    </source>
</evidence>
<dbReference type="Proteomes" id="UP000785679">
    <property type="component" value="Unassembled WGS sequence"/>
</dbReference>
<accession>A0A8J8P7C8</accession>
<dbReference type="GO" id="GO:0004672">
    <property type="term" value="F:protein kinase activity"/>
    <property type="evidence" value="ECO:0007669"/>
    <property type="project" value="InterPro"/>
</dbReference>
<reference evidence="2" key="1">
    <citation type="submission" date="2019-06" db="EMBL/GenBank/DDBJ databases">
        <authorList>
            <person name="Zheng W."/>
        </authorList>
    </citation>
    <scope>NUCLEOTIDE SEQUENCE</scope>
    <source>
        <strain evidence="2">QDHG01</strain>
    </source>
</reference>
<dbReference type="PROSITE" id="PS00108">
    <property type="entry name" value="PROTEIN_KINASE_ST"/>
    <property type="match status" value="1"/>
</dbReference>
<gene>
    <name evidence="2" type="ORF">FGO68_gene3356</name>
</gene>
<evidence type="ECO:0000313" key="3">
    <source>
        <dbReference type="Proteomes" id="UP000785679"/>
    </source>
</evidence>
<dbReference type="EMBL" id="RRYP01000524">
    <property type="protein sequence ID" value="TNV87284.1"/>
    <property type="molecule type" value="Genomic_DNA"/>
</dbReference>
<sequence length="1275" mass="148391">MDLLNQNKEIFSEVTDGANLVISRGKNDELQKELDAPVSLEKEEVKVQRDDDKPSMIVTSSEQNEGNTPFTADLPFEIGKYVQELDPADQEVAIELLLQDKTIPKEMIQGYIEKSKMWAQQFGEQPNFDVLKKKREWYEDSLKASGINDEKELVEKIKAFKGDINMEIRDLELILIEAISLHYQEAQSNFKLATGQSLHLKNGQTIDDLCLTMLLDNLLPGMNQATKSGNFEQIEQCVKKQADLLKARQLYKKTAKLDKVFKKHQERQRVEDANDEFNKMFKFEQLLSRGVEFAQVLQDQGVKKFLEEIQGNQDLLMDKNFVRIYKECQRCIRENQNFEEATQAIMNLYNTKGKVLAIKIWMKLKEEFCEDFSIKHPLISEYQHLKLERSSIISEQGKFSNHSSLISQAIKRQNTDELIKVYSSAQKMGLGNQIQQVYCVQIAEQLQFDDGFKQFQYKQNRQLENLSFLKSTPQGPSFQLDEDRDNGGFSTFMGSLYQAVFQQILGVQTPCGDPELSHIIVPKVMKQLSMEEQKDQEVISQIKQYYADLKNSSGTTRGGPLKGKTPGGDDFGFDQNTHKIEYLSLPQMENQYLTMMEEQPEVTCDLEDIGCERYILPKVKISSDLSVDKFFTIDPDQPSTKYTELQEYLFKDADTYLDELILIKLDLENSSKKYVEFTTFKPANIHAQVLKACFHFERKNNLMSHNCVGQFVLYFVQLNVQIQNDLEALQKIGEPQQMLFENISRLLTQAQLNKDIASFSQDFIKYDQRKQKAEEQFKQEKKANFVKVTSTNKSKVILNRKQFYVIKQDKKVNSKPRAAKTILSIIHEQHLLTLLEFILSQAEVCRMRKLNLSYMKSHYTENLILKGENKLYDFMCQRRLAKDIVTDIPHEEMNEVILFTIEHISFMHTVMDMCHQDIKEGNIFYDLSVDRSVLFNIDSCNIISDIDTATLLAEEDENKKVYLVSKFSQYRESVSKELKDVIIKGVNLELSKVDILRNDTEQLKKAFKSLKIGFGEKVPTILQDSLDYLNAESVQNVRELYEHFSTHVEVCIDIVERNRTLSKAPNYSRSFWRIFQHTIWPELKEAVWKNELWLHPKPLKLQDDKEWPLDQVLRVQEMFIQDYMVEIWELGNGEVQALLQSLANKVGWTQKPWIQMFQRIYLLSISPDNRQSTLTIVGLEPKQSIKLLEAILYSAVSIYRRIQITLLQKHEDQYMQMKVLQVFTPVAALINQMLHPKTEVSPEDQVRVKEIQKAFWTVFDAKQLNYPQVRDMFAE</sequence>
<name>A0A8J8P7C8_HALGN</name>
<organism evidence="2 3">
    <name type="scientific">Halteria grandinella</name>
    <dbReference type="NCBI Taxonomy" id="5974"/>
    <lineage>
        <taxon>Eukaryota</taxon>
        <taxon>Sar</taxon>
        <taxon>Alveolata</taxon>
        <taxon>Ciliophora</taxon>
        <taxon>Intramacronucleata</taxon>
        <taxon>Spirotrichea</taxon>
        <taxon>Stichotrichia</taxon>
        <taxon>Sporadotrichida</taxon>
        <taxon>Halteriidae</taxon>
        <taxon>Halteria</taxon>
    </lineage>
</organism>